<dbReference type="RefSeq" id="WP_243323387.1">
    <property type="nucleotide sequence ID" value="NZ_JAKZMM010000006.1"/>
</dbReference>
<keyword evidence="1" id="KW-1133">Transmembrane helix</keyword>
<keyword evidence="1" id="KW-0472">Membrane</keyword>
<evidence type="ECO:0000313" key="2">
    <source>
        <dbReference type="EMBL" id="MCJ2379644.1"/>
    </source>
</evidence>
<comment type="caution">
    <text evidence="2">The sequence shown here is derived from an EMBL/GenBank/DDBJ whole genome shotgun (WGS) entry which is preliminary data.</text>
</comment>
<feature type="transmembrane region" description="Helical" evidence="1">
    <location>
        <begin position="110"/>
        <end position="132"/>
    </location>
</feature>
<gene>
    <name evidence="2" type="ORF">MUN53_03315</name>
</gene>
<feature type="transmembrane region" description="Helical" evidence="1">
    <location>
        <begin position="34"/>
        <end position="57"/>
    </location>
</feature>
<keyword evidence="3" id="KW-1185">Reference proteome</keyword>
<evidence type="ECO:0000256" key="1">
    <source>
        <dbReference type="SAM" id="Phobius"/>
    </source>
</evidence>
<sequence length="141" mass="15894">MKFERWLIYTVLVAALPLFIRLICFWVLKNPVGSAVSPIDIVFFGLTLNISNINELNGLKNKSKKVESHVAQPNKDRVLGLSLLLIILLAITLGMIYISELLAVKILSITSTYICSILMSVASFVFSWNVMLKIQRYYGNN</sequence>
<evidence type="ECO:0000313" key="3">
    <source>
        <dbReference type="Proteomes" id="UP001165444"/>
    </source>
</evidence>
<feature type="transmembrane region" description="Helical" evidence="1">
    <location>
        <begin position="7"/>
        <end position="28"/>
    </location>
</feature>
<protein>
    <submittedName>
        <fullName evidence="2">Uncharacterized protein</fullName>
    </submittedName>
</protein>
<organism evidence="2 3">
    <name type="scientific">Parabacteroides faecalis</name>
    <dbReference type="NCBI Taxonomy" id="2924040"/>
    <lineage>
        <taxon>Bacteria</taxon>
        <taxon>Pseudomonadati</taxon>
        <taxon>Bacteroidota</taxon>
        <taxon>Bacteroidia</taxon>
        <taxon>Bacteroidales</taxon>
        <taxon>Tannerellaceae</taxon>
        <taxon>Parabacteroides</taxon>
    </lineage>
</organism>
<keyword evidence="1" id="KW-0812">Transmembrane</keyword>
<dbReference type="EMBL" id="JAKZMM010000006">
    <property type="protein sequence ID" value="MCJ2379644.1"/>
    <property type="molecule type" value="Genomic_DNA"/>
</dbReference>
<feature type="transmembrane region" description="Helical" evidence="1">
    <location>
        <begin position="78"/>
        <end position="98"/>
    </location>
</feature>
<name>A0ABT0BY33_9BACT</name>
<reference evidence="2 3" key="1">
    <citation type="submission" date="2022-03" db="EMBL/GenBank/DDBJ databases">
        <title>Parabacteroides sp. nov. isolated from swine feces.</title>
        <authorList>
            <person name="Bak J.E."/>
        </authorList>
    </citation>
    <scope>NUCLEOTIDE SEQUENCE [LARGE SCALE GENOMIC DNA]</scope>
    <source>
        <strain evidence="2 3">AGMB00274</strain>
    </source>
</reference>
<accession>A0ABT0BY33</accession>
<dbReference type="Proteomes" id="UP001165444">
    <property type="component" value="Unassembled WGS sequence"/>
</dbReference>
<proteinExistence type="predicted"/>